<evidence type="ECO:0000313" key="3">
    <source>
        <dbReference type="Proteomes" id="UP000827549"/>
    </source>
</evidence>
<evidence type="ECO:0000313" key="2">
    <source>
        <dbReference type="EMBL" id="WOO86124.1"/>
    </source>
</evidence>
<dbReference type="GeneID" id="87812774"/>
<feature type="chain" id="PRO_5042222797" evidence="1">
    <location>
        <begin position="28"/>
        <end position="183"/>
    </location>
</feature>
<dbReference type="RefSeq" id="XP_062632150.1">
    <property type="nucleotide sequence ID" value="XM_062776166.1"/>
</dbReference>
<keyword evidence="3" id="KW-1185">Reference proteome</keyword>
<feature type="signal peptide" evidence="1">
    <location>
        <begin position="1"/>
        <end position="27"/>
    </location>
</feature>
<keyword evidence="1" id="KW-0732">Signal</keyword>
<protein>
    <submittedName>
        <fullName evidence="2">Uncharacterized protein</fullName>
    </submittedName>
</protein>
<dbReference type="AlphaFoldDB" id="A0AAF0YL55"/>
<organism evidence="2 3">
    <name type="scientific">Vanrija pseudolonga</name>
    <dbReference type="NCBI Taxonomy" id="143232"/>
    <lineage>
        <taxon>Eukaryota</taxon>
        <taxon>Fungi</taxon>
        <taxon>Dikarya</taxon>
        <taxon>Basidiomycota</taxon>
        <taxon>Agaricomycotina</taxon>
        <taxon>Tremellomycetes</taxon>
        <taxon>Trichosporonales</taxon>
        <taxon>Trichosporonaceae</taxon>
        <taxon>Vanrija</taxon>
    </lineage>
</organism>
<accession>A0AAF0YL55</accession>
<name>A0AAF0YL55_9TREE</name>
<dbReference type="Proteomes" id="UP000827549">
    <property type="component" value="Chromosome 7"/>
</dbReference>
<evidence type="ECO:0000256" key="1">
    <source>
        <dbReference type="SAM" id="SignalP"/>
    </source>
</evidence>
<proteinExistence type="predicted"/>
<gene>
    <name evidence="2" type="ORF">LOC62_07G009613</name>
</gene>
<sequence>MPAAIRLLNLASLLLLLGTLATMVVTAVPLSEQNLEDGELLGDIDLDLSKRKTSYHFNIGIQYQGWLKPGSATVAYPLWTPDQECKISDGSWPKIGDGEVSYGRWVTITPGTDGDTWEYRIDLPSKAQADKGKSGRIYAKNAVPGRRGPLLGICHKRFKPLGIQCREGGPYVRQDWSCTATHD</sequence>
<dbReference type="EMBL" id="CP086720">
    <property type="protein sequence ID" value="WOO86124.1"/>
    <property type="molecule type" value="Genomic_DNA"/>
</dbReference>
<reference evidence="2" key="1">
    <citation type="submission" date="2023-10" db="EMBL/GenBank/DDBJ databases">
        <authorList>
            <person name="Noh H."/>
        </authorList>
    </citation>
    <scope>NUCLEOTIDE SEQUENCE</scope>
    <source>
        <strain evidence="2">DUCC4014</strain>
    </source>
</reference>